<name>V4A6J5_LOTGI</name>
<dbReference type="InterPro" id="IPR017850">
    <property type="entry name" value="Alkaline_phosphatase_core_sf"/>
</dbReference>
<dbReference type="InterPro" id="IPR000917">
    <property type="entry name" value="Sulfatase_N"/>
</dbReference>
<organism evidence="8 9">
    <name type="scientific">Lottia gigantea</name>
    <name type="common">Giant owl limpet</name>
    <dbReference type="NCBI Taxonomy" id="225164"/>
    <lineage>
        <taxon>Eukaryota</taxon>
        <taxon>Metazoa</taxon>
        <taxon>Spiralia</taxon>
        <taxon>Lophotrochozoa</taxon>
        <taxon>Mollusca</taxon>
        <taxon>Gastropoda</taxon>
        <taxon>Patellogastropoda</taxon>
        <taxon>Lottioidea</taxon>
        <taxon>Lottiidae</taxon>
        <taxon>Lottia</taxon>
    </lineage>
</organism>
<dbReference type="GO" id="GO:0046872">
    <property type="term" value="F:metal ion binding"/>
    <property type="evidence" value="ECO:0007669"/>
    <property type="project" value="UniProtKB-KW"/>
</dbReference>
<keyword evidence="9" id="KW-1185">Reference proteome</keyword>
<comment type="similarity">
    <text evidence="2">Belongs to the sulfatase family.</text>
</comment>
<dbReference type="RefSeq" id="XP_009049761.1">
    <property type="nucleotide sequence ID" value="XM_009051513.1"/>
</dbReference>
<dbReference type="GO" id="GO:0008484">
    <property type="term" value="F:sulfuric ester hydrolase activity"/>
    <property type="evidence" value="ECO:0007669"/>
    <property type="project" value="InterPro"/>
</dbReference>
<dbReference type="PANTHER" id="PTHR10342:SF273">
    <property type="entry name" value="RE14504P"/>
    <property type="match status" value="1"/>
</dbReference>
<feature type="domain" description="Sulfatase N-terminal" evidence="7">
    <location>
        <begin position="16"/>
        <end position="326"/>
    </location>
</feature>
<dbReference type="GeneID" id="20252036"/>
<dbReference type="OrthoDB" id="5946264at2759"/>
<reference evidence="8 9" key="1">
    <citation type="journal article" date="2013" name="Nature">
        <title>Insights into bilaterian evolution from three spiralian genomes.</title>
        <authorList>
            <person name="Simakov O."/>
            <person name="Marletaz F."/>
            <person name="Cho S.J."/>
            <person name="Edsinger-Gonzales E."/>
            <person name="Havlak P."/>
            <person name="Hellsten U."/>
            <person name="Kuo D.H."/>
            <person name="Larsson T."/>
            <person name="Lv J."/>
            <person name="Arendt D."/>
            <person name="Savage R."/>
            <person name="Osoegawa K."/>
            <person name="de Jong P."/>
            <person name="Grimwood J."/>
            <person name="Chapman J.A."/>
            <person name="Shapiro H."/>
            <person name="Aerts A."/>
            <person name="Otillar R.P."/>
            <person name="Terry A.Y."/>
            <person name="Boore J.L."/>
            <person name="Grigoriev I.V."/>
            <person name="Lindberg D.R."/>
            <person name="Seaver E.C."/>
            <person name="Weisblat D.A."/>
            <person name="Putnam N.H."/>
            <person name="Rokhsar D.S."/>
        </authorList>
    </citation>
    <scope>NUCLEOTIDE SEQUENCE [LARGE SCALE GENOMIC DNA]</scope>
</reference>
<evidence type="ECO:0000256" key="5">
    <source>
        <dbReference type="ARBA" id="ARBA00022837"/>
    </source>
</evidence>
<dbReference type="SUPFAM" id="SSF53649">
    <property type="entry name" value="Alkaline phosphatase-like"/>
    <property type="match status" value="1"/>
</dbReference>
<dbReference type="CTD" id="20252036"/>
<dbReference type="KEGG" id="lgi:LOTGIDRAFT_71987"/>
<comment type="cofactor">
    <cofactor evidence="1">
        <name>Ca(2+)</name>
        <dbReference type="ChEBI" id="CHEBI:29108"/>
    </cofactor>
</comment>
<keyword evidence="3" id="KW-0479">Metal-binding</keyword>
<dbReference type="OMA" id="HIEANNT"/>
<evidence type="ECO:0000313" key="8">
    <source>
        <dbReference type="EMBL" id="ESO99548.1"/>
    </source>
</evidence>
<dbReference type="Proteomes" id="UP000030746">
    <property type="component" value="Unassembled WGS sequence"/>
</dbReference>
<dbReference type="Gene3D" id="3.40.720.10">
    <property type="entry name" value="Alkaline Phosphatase, subunit A"/>
    <property type="match status" value="1"/>
</dbReference>
<dbReference type="Gene3D" id="3.30.1120.10">
    <property type="match status" value="1"/>
</dbReference>
<evidence type="ECO:0000256" key="4">
    <source>
        <dbReference type="ARBA" id="ARBA00022801"/>
    </source>
</evidence>
<keyword evidence="4" id="KW-0378">Hydrolase</keyword>
<dbReference type="HOGENOM" id="CLU_006332_10_1_1"/>
<dbReference type="EMBL" id="KB201037">
    <property type="protein sequence ID" value="ESO99548.1"/>
    <property type="molecule type" value="Genomic_DNA"/>
</dbReference>
<evidence type="ECO:0000259" key="7">
    <source>
        <dbReference type="Pfam" id="PF00884"/>
    </source>
</evidence>
<dbReference type="InterPro" id="IPR024607">
    <property type="entry name" value="Sulfatase_CS"/>
</dbReference>
<dbReference type="InterPro" id="IPR047115">
    <property type="entry name" value="ARSB"/>
</dbReference>
<evidence type="ECO:0000256" key="2">
    <source>
        <dbReference type="ARBA" id="ARBA00008779"/>
    </source>
</evidence>
<sequence>VIVCIILLNIVSAKPPHILFIVADDFGWNDVGFRNPDMITPNIDKLATQGVIFESAYVLPVCSPSRSAFMSGMYPYKTGLQHIVIGANQNTCLPLDLTTLPQPLKAAGYATHAIGKWHLGFCSWKCTPTYRGFDSYLGYYNSQEYYYNHTFGGQTYLDFHDGTRVAREYNGQYSTYVYNDRIQKIISKHKPDQPLFMYLAFQNVHYPIQVPQKYADMYPHVGNEGRKQFSGMVTVLDEAIGNITKTLQEKGMLDNTLILFTTDNGAELFKYGSNTPLRGGKHTLWEGGTRGTSFMWGAGLEETGIKYNGLIHAVDWMPTLHGAAGVKQGTSFFIAFYGINQWDSIRKHKPSARTEFIYNLDDEEEPTQGHAGIRYFNAYRESFCIKAFLLSGDWKLLLGYPGQIDGWYKPMNNTQDFSLYENIYSSGDSPVHLFNIADDPLEYHNIASQHPDIVANLTRKIKEYRKSMVPANYPPGDPEAD</sequence>
<feature type="non-terminal residue" evidence="8">
    <location>
        <position position="1"/>
    </location>
</feature>
<proteinExistence type="inferred from homology"/>
<dbReference type="STRING" id="225164.V4A6J5"/>
<evidence type="ECO:0000313" key="9">
    <source>
        <dbReference type="Proteomes" id="UP000030746"/>
    </source>
</evidence>
<dbReference type="PROSITE" id="PS00149">
    <property type="entry name" value="SULFATASE_2"/>
    <property type="match status" value="1"/>
</dbReference>
<keyword evidence="5" id="KW-0106">Calcium</keyword>
<dbReference type="CDD" id="cd16029">
    <property type="entry name" value="4-S"/>
    <property type="match status" value="1"/>
</dbReference>
<dbReference type="AlphaFoldDB" id="V4A6J5"/>
<evidence type="ECO:0000256" key="6">
    <source>
        <dbReference type="ARBA" id="ARBA00023180"/>
    </source>
</evidence>
<dbReference type="PANTHER" id="PTHR10342">
    <property type="entry name" value="ARYLSULFATASE"/>
    <property type="match status" value="1"/>
</dbReference>
<evidence type="ECO:0000256" key="3">
    <source>
        <dbReference type="ARBA" id="ARBA00022723"/>
    </source>
</evidence>
<keyword evidence="6" id="KW-0325">Glycoprotein</keyword>
<evidence type="ECO:0000256" key="1">
    <source>
        <dbReference type="ARBA" id="ARBA00001913"/>
    </source>
</evidence>
<gene>
    <name evidence="8" type="ORF">LOTGIDRAFT_71987</name>
</gene>
<dbReference type="Pfam" id="PF00884">
    <property type="entry name" value="Sulfatase"/>
    <property type="match status" value="1"/>
</dbReference>
<protein>
    <recommendedName>
        <fullName evidence="7">Sulfatase N-terminal domain-containing protein</fullName>
    </recommendedName>
</protein>
<accession>V4A6J5</accession>
<feature type="non-terminal residue" evidence="8">
    <location>
        <position position="481"/>
    </location>
</feature>